<dbReference type="RefSeq" id="WP_165800781.1">
    <property type="nucleotide sequence ID" value="NZ_BLYZ01000001.1"/>
</dbReference>
<reference evidence="2 7" key="2">
    <citation type="submission" date="2020-07" db="EMBL/GenBank/DDBJ databases">
        <title>Mycobacterium kansasii (former subtype) with zoonotic potential isolated from diseased indoor pet cat, Japan.</title>
        <authorList>
            <person name="Fukano H."/>
            <person name="Terazono T."/>
            <person name="Hoshino Y."/>
        </authorList>
    </citation>
    <scope>NUCLEOTIDE SEQUENCE [LARGE SCALE GENOMIC DNA]</scope>
    <source>
        <strain evidence="2 7">Kuro-I</strain>
    </source>
</reference>
<sequence length="56" mass="6232">MTEFDSDHLDHSQKLENIVDRLDEKVAEEREAEGVPGKPSDRERAAPGGSEDEPPD</sequence>
<feature type="compositionally biased region" description="Basic and acidic residues" evidence="1">
    <location>
        <begin position="24"/>
        <end position="45"/>
    </location>
</feature>
<dbReference type="EMBL" id="MVBM01000004">
    <property type="protein sequence ID" value="OOK74048.1"/>
    <property type="molecule type" value="Genomic_DNA"/>
</dbReference>
<reference evidence="5 6" key="1">
    <citation type="submission" date="2017-02" db="EMBL/GenBank/DDBJ databases">
        <title>Complete genome sequences of Mycobacterium kansasii strains isolated from rhesus macaques.</title>
        <authorList>
            <person name="Panda A."/>
            <person name="Nagaraj S."/>
            <person name="Zhao X."/>
            <person name="Tettelin H."/>
            <person name="Detolla L.J."/>
        </authorList>
    </citation>
    <scope>NUCLEOTIDE SEQUENCE [LARGE SCALE GENOMIC DNA]</scope>
    <source>
        <strain evidence="4 5">11-3469</strain>
        <strain evidence="3 6">11-3813</strain>
    </source>
</reference>
<proteinExistence type="predicted"/>
<dbReference type="EMBL" id="MVBN01000003">
    <property type="protein sequence ID" value="OOK77026.1"/>
    <property type="molecule type" value="Genomic_DNA"/>
</dbReference>
<accession>A0A1V3X4M2</accession>
<dbReference type="Proteomes" id="UP000516380">
    <property type="component" value="Chromosome"/>
</dbReference>
<dbReference type="GeneID" id="54817900"/>
<evidence type="ECO:0000256" key="1">
    <source>
        <dbReference type="SAM" id="MobiDB-lite"/>
    </source>
</evidence>
<dbReference type="EMBL" id="AP023343">
    <property type="protein sequence ID" value="BCI88037.1"/>
    <property type="molecule type" value="Genomic_DNA"/>
</dbReference>
<keyword evidence="7" id="KW-1185">Reference proteome</keyword>
<evidence type="ECO:0000313" key="3">
    <source>
        <dbReference type="EMBL" id="OOK74048.1"/>
    </source>
</evidence>
<evidence type="ECO:0000313" key="6">
    <source>
        <dbReference type="Proteomes" id="UP000189229"/>
    </source>
</evidence>
<name>A0A1V3X4M2_MYCKA</name>
<evidence type="ECO:0000313" key="5">
    <source>
        <dbReference type="Proteomes" id="UP000188532"/>
    </source>
</evidence>
<evidence type="ECO:0000313" key="4">
    <source>
        <dbReference type="EMBL" id="OOK77026.1"/>
    </source>
</evidence>
<protein>
    <submittedName>
        <fullName evidence="3">Uncharacterized protein</fullName>
    </submittedName>
</protein>
<feature type="region of interest" description="Disordered" evidence="1">
    <location>
        <begin position="24"/>
        <end position="56"/>
    </location>
</feature>
<dbReference type="Proteomes" id="UP000189229">
    <property type="component" value="Unassembled WGS sequence"/>
</dbReference>
<organism evidence="3 6">
    <name type="scientific">Mycobacterium kansasii</name>
    <dbReference type="NCBI Taxonomy" id="1768"/>
    <lineage>
        <taxon>Bacteria</taxon>
        <taxon>Bacillati</taxon>
        <taxon>Actinomycetota</taxon>
        <taxon>Actinomycetes</taxon>
        <taxon>Mycobacteriales</taxon>
        <taxon>Mycobacteriaceae</taxon>
        <taxon>Mycobacterium</taxon>
    </lineage>
</organism>
<dbReference type="AlphaFoldDB" id="A0A1V3X4M2"/>
<gene>
    <name evidence="4" type="ORF">BZL29_4033</name>
    <name evidence="3" type="ORF">BZL30_4699</name>
    <name evidence="2" type="ORF">NIIDMKKI_32430</name>
</gene>
<evidence type="ECO:0000313" key="7">
    <source>
        <dbReference type="Proteomes" id="UP000516380"/>
    </source>
</evidence>
<evidence type="ECO:0000313" key="2">
    <source>
        <dbReference type="EMBL" id="BCI88037.1"/>
    </source>
</evidence>
<dbReference type="Proteomes" id="UP000188532">
    <property type="component" value="Unassembled WGS sequence"/>
</dbReference>